<reference evidence="2" key="1">
    <citation type="journal article" date="2017" name="Nat. Ecol. Evol.">
        <title>Genome expansion and lineage-specific genetic innovations in the forest pathogenic fungi Armillaria.</title>
        <authorList>
            <person name="Sipos G."/>
            <person name="Prasanna A.N."/>
            <person name="Walter M.C."/>
            <person name="O'Connor E."/>
            <person name="Balint B."/>
            <person name="Krizsan K."/>
            <person name="Kiss B."/>
            <person name="Hess J."/>
            <person name="Varga T."/>
            <person name="Slot J."/>
            <person name="Riley R."/>
            <person name="Boka B."/>
            <person name="Rigling D."/>
            <person name="Barry K."/>
            <person name="Lee J."/>
            <person name="Mihaltcheva S."/>
            <person name="LaButti K."/>
            <person name="Lipzen A."/>
            <person name="Waldron R."/>
            <person name="Moloney N.M."/>
            <person name="Sperisen C."/>
            <person name="Kredics L."/>
            <person name="Vagvoelgyi C."/>
            <person name="Patrignani A."/>
            <person name="Fitzpatrick D."/>
            <person name="Nagy I."/>
            <person name="Doyle S."/>
            <person name="Anderson J.B."/>
            <person name="Grigoriev I.V."/>
            <person name="Gueldener U."/>
            <person name="Muensterkoetter M."/>
            <person name="Nagy L.G."/>
        </authorList>
    </citation>
    <scope>NUCLEOTIDE SEQUENCE [LARGE SCALE GENOMIC DNA]</scope>
    <source>
        <strain evidence="2">C18/9</strain>
    </source>
</reference>
<accession>A0A284RX53</accession>
<dbReference type="OrthoDB" id="10578521at2759"/>
<dbReference type="EMBL" id="FUEG01000019">
    <property type="protein sequence ID" value="SJL13341.1"/>
    <property type="molecule type" value="Genomic_DNA"/>
</dbReference>
<sequence>MPPVEMEDTKENEGHWFRTAESWRRMCSLQSSLQVPTSLDVQNKGNDWLRRQSVLEGSKATFHVPRPRWNIFVWRSTIWRYRQELEMYGWNMGDLTFGRRTEGTRSRAYPCAYSRILEWFCVY</sequence>
<proteinExistence type="predicted"/>
<organism evidence="1 2">
    <name type="scientific">Armillaria ostoyae</name>
    <name type="common">Armillaria root rot fungus</name>
    <dbReference type="NCBI Taxonomy" id="47428"/>
    <lineage>
        <taxon>Eukaryota</taxon>
        <taxon>Fungi</taxon>
        <taxon>Dikarya</taxon>
        <taxon>Basidiomycota</taxon>
        <taxon>Agaricomycotina</taxon>
        <taxon>Agaricomycetes</taxon>
        <taxon>Agaricomycetidae</taxon>
        <taxon>Agaricales</taxon>
        <taxon>Marasmiineae</taxon>
        <taxon>Physalacriaceae</taxon>
        <taxon>Armillaria</taxon>
    </lineage>
</organism>
<name>A0A284RX53_ARMOS</name>
<gene>
    <name evidence="1" type="ORF">ARMOST_16782</name>
</gene>
<keyword evidence="2" id="KW-1185">Reference proteome</keyword>
<evidence type="ECO:0000313" key="2">
    <source>
        <dbReference type="Proteomes" id="UP000219338"/>
    </source>
</evidence>
<protein>
    <submittedName>
        <fullName evidence="1">Uncharacterized protein</fullName>
    </submittedName>
</protein>
<evidence type="ECO:0000313" key="1">
    <source>
        <dbReference type="EMBL" id="SJL13341.1"/>
    </source>
</evidence>
<dbReference type="Proteomes" id="UP000219338">
    <property type="component" value="Unassembled WGS sequence"/>
</dbReference>
<dbReference type="AlphaFoldDB" id="A0A284RX53"/>